<proteinExistence type="predicted"/>
<reference evidence="1" key="1">
    <citation type="submission" date="2021-02" db="EMBL/GenBank/DDBJ databases">
        <authorList>
            <consortium name="DOE Joint Genome Institute"/>
            <person name="Ahrendt S."/>
            <person name="Looney B.P."/>
            <person name="Miyauchi S."/>
            <person name="Morin E."/>
            <person name="Drula E."/>
            <person name="Courty P.E."/>
            <person name="Chicoki N."/>
            <person name="Fauchery L."/>
            <person name="Kohler A."/>
            <person name="Kuo A."/>
            <person name="Labutti K."/>
            <person name="Pangilinan J."/>
            <person name="Lipzen A."/>
            <person name="Riley R."/>
            <person name="Andreopoulos W."/>
            <person name="He G."/>
            <person name="Johnson J."/>
            <person name="Barry K.W."/>
            <person name="Grigoriev I.V."/>
            <person name="Nagy L."/>
            <person name="Hibbett D."/>
            <person name="Henrissat B."/>
            <person name="Matheny P.B."/>
            <person name="Labbe J."/>
            <person name="Martin F."/>
        </authorList>
    </citation>
    <scope>NUCLEOTIDE SEQUENCE</scope>
    <source>
        <strain evidence="1">FP105234-sp</strain>
    </source>
</reference>
<name>A0ACB8R3L9_9AGAM</name>
<dbReference type="EMBL" id="MU276434">
    <property type="protein sequence ID" value="KAI0038699.1"/>
    <property type="molecule type" value="Genomic_DNA"/>
</dbReference>
<sequence length="462" mass="51109">MDSSLDPMDSSIDPVLSSLAPGLPEAPAVPEEPRGLTNPPLPTRSHLKPTAAKKSKSKITKVVNQEAKEKLADDVDKFLLDQEKKIVALATLHGVKREAVDKLINHKVNYTHSRAPNLANALVHHKTVEVNAGRAERDKYSLTEIRDMVRDDPKLQSLSTAEQDQMKEQLAEARVQKKTGTRVSVRSASQDVRHTFNHVNTAMHELSERTGTYCLMFMTRGHIEDSAQPGWYGSRDSFDFLADILHLNPWDIVIQFEQWACARSKAGKNLDTLPHVRADCTKLLLTGLRWAAQSRNVHMAYDDYDTNVVERYGCKLVGWTLKEFKSPSDIGAVVALRELRDALKSGTCKWVRLTKHEKAAHNLMLKERKTAGQVPEKKKRKERSDKGKTRPHTRKGASGSRDEETGEPPAKKSRGKGKGKGADTPSAVAAKSAAAASNKLPKSKAYVDSNSDTDETSGGESD</sequence>
<reference evidence="1" key="2">
    <citation type="journal article" date="2022" name="New Phytol.">
        <title>Evolutionary transition to the ectomycorrhizal habit in the genomes of a hyperdiverse lineage of mushroom-forming fungi.</title>
        <authorList>
            <person name="Looney B."/>
            <person name="Miyauchi S."/>
            <person name="Morin E."/>
            <person name="Drula E."/>
            <person name="Courty P.E."/>
            <person name="Kohler A."/>
            <person name="Kuo A."/>
            <person name="LaButti K."/>
            <person name="Pangilinan J."/>
            <person name="Lipzen A."/>
            <person name="Riley R."/>
            <person name="Andreopoulos W."/>
            <person name="He G."/>
            <person name="Johnson J."/>
            <person name="Nolan M."/>
            <person name="Tritt A."/>
            <person name="Barry K.W."/>
            <person name="Grigoriev I.V."/>
            <person name="Nagy L.G."/>
            <person name="Hibbett D."/>
            <person name="Henrissat B."/>
            <person name="Matheny P.B."/>
            <person name="Labbe J."/>
            <person name="Martin F.M."/>
        </authorList>
    </citation>
    <scope>NUCLEOTIDE SEQUENCE</scope>
    <source>
        <strain evidence="1">FP105234-sp</strain>
    </source>
</reference>
<evidence type="ECO:0000313" key="1">
    <source>
        <dbReference type="EMBL" id="KAI0038699.1"/>
    </source>
</evidence>
<keyword evidence="2" id="KW-1185">Reference proteome</keyword>
<evidence type="ECO:0000313" key="2">
    <source>
        <dbReference type="Proteomes" id="UP000814033"/>
    </source>
</evidence>
<organism evidence="1 2">
    <name type="scientific">Auriscalpium vulgare</name>
    <dbReference type="NCBI Taxonomy" id="40419"/>
    <lineage>
        <taxon>Eukaryota</taxon>
        <taxon>Fungi</taxon>
        <taxon>Dikarya</taxon>
        <taxon>Basidiomycota</taxon>
        <taxon>Agaricomycotina</taxon>
        <taxon>Agaricomycetes</taxon>
        <taxon>Russulales</taxon>
        <taxon>Auriscalpiaceae</taxon>
        <taxon>Auriscalpium</taxon>
    </lineage>
</organism>
<dbReference type="Proteomes" id="UP000814033">
    <property type="component" value="Unassembled WGS sequence"/>
</dbReference>
<comment type="caution">
    <text evidence="1">The sequence shown here is derived from an EMBL/GenBank/DDBJ whole genome shotgun (WGS) entry which is preliminary data.</text>
</comment>
<protein>
    <submittedName>
        <fullName evidence="1">Uncharacterized protein</fullName>
    </submittedName>
</protein>
<accession>A0ACB8R3L9</accession>
<gene>
    <name evidence="1" type="ORF">FA95DRAFT_1613183</name>
</gene>